<evidence type="ECO:0000256" key="6">
    <source>
        <dbReference type="ARBA" id="ARBA00023027"/>
    </source>
</evidence>
<dbReference type="GO" id="GO:0009225">
    <property type="term" value="P:nucleotide-sugar metabolic process"/>
    <property type="evidence" value="ECO:0007669"/>
    <property type="project" value="InterPro"/>
</dbReference>
<protein>
    <recommendedName>
        <fullName evidence="5 8">dTDP-glucose 4,6-dehydratase</fullName>
        <ecNumber evidence="4 8">4.2.1.46</ecNumber>
    </recommendedName>
</protein>
<evidence type="ECO:0000256" key="4">
    <source>
        <dbReference type="ARBA" id="ARBA00011990"/>
    </source>
</evidence>
<dbReference type="PANTHER" id="PTHR43000">
    <property type="entry name" value="DTDP-D-GLUCOSE 4,6-DEHYDRATASE-RELATED"/>
    <property type="match status" value="1"/>
</dbReference>
<evidence type="ECO:0000256" key="2">
    <source>
        <dbReference type="ARBA" id="ARBA00001911"/>
    </source>
</evidence>
<feature type="domain" description="NAD(P)-binding" evidence="9">
    <location>
        <begin position="11"/>
        <end position="327"/>
    </location>
</feature>
<dbReference type="Gene3D" id="3.40.50.720">
    <property type="entry name" value="NAD(P)-binding Rossmann-like Domain"/>
    <property type="match status" value="1"/>
</dbReference>
<dbReference type="OrthoDB" id="9811743at2"/>
<keyword evidence="11" id="KW-1185">Reference proteome</keyword>
<dbReference type="AlphaFoldDB" id="A0A3L7K1V7"/>
<name>A0A3L7K1V7_9BACI</name>
<comment type="cofactor">
    <cofactor evidence="2 8">
        <name>NAD(+)</name>
        <dbReference type="ChEBI" id="CHEBI:57540"/>
    </cofactor>
</comment>
<dbReference type="RefSeq" id="WP_121679801.1">
    <property type="nucleotide sequence ID" value="NZ_RCVZ01000003.1"/>
</dbReference>
<accession>A0A3L7K1V7</accession>
<dbReference type="Pfam" id="PF16363">
    <property type="entry name" value="GDP_Man_Dehyd"/>
    <property type="match status" value="1"/>
</dbReference>
<comment type="catalytic activity">
    <reaction evidence="1 8">
        <text>dTDP-alpha-D-glucose = dTDP-4-dehydro-6-deoxy-alpha-D-glucose + H2O</text>
        <dbReference type="Rhea" id="RHEA:17221"/>
        <dbReference type="ChEBI" id="CHEBI:15377"/>
        <dbReference type="ChEBI" id="CHEBI:57477"/>
        <dbReference type="ChEBI" id="CHEBI:57649"/>
        <dbReference type="EC" id="4.2.1.46"/>
    </reaction>
</comment>
<evidence type="ECO:0000256" key="8">
    <source>
        <dbReference type="RuleBase" id="RU004473"/>
    </source>
</evidence>
<evidence type="ECO:0000256" key="1">
    <source>
        <dbReference type="ARBA" id="ARBA00001539"/>
    </source>
</evidence>
<comment type="caution">
    <text evidence="10">The sequence shown here is derived from an EMBL/GenBank/DDBJ whole genome shotgun (WGS) entry which is preliminary data.</text>
</comment>
<keyword evidence="6" id="KW-0520">NAD</keyword>
<dbReference type="InterPro" id="IPR016040">
    <property type="entry name" value="NAD(P)-bd_dom"/>
</dbReference>
<evidence type="ECO:0000256" key="3">
    <source>
        <dbReference type="ARBA" id="ARBA00008178"/>
    </source>
</evidence>
<gene>
    <name evidence="10" type="primary">rfbB</name>
    <name evidence="10" type="ORF">D9X91_06685</name>
</gene>
<evidence type="ECO:0000256" key="7">
    <source>
        <dbReference type="ARBA" id="ARBA00023239"/>
    </source>
</evidence>
<sequence>MDQGALARTILVTGGAGFIGSHFIHYWLGRYPHDHIINVDKLSYASSLDYLKGLSPDSHTFVHADLAKEKVIHRTMEQYKPDHIIHLAAESHVDQSIQSPCNFISSNIVGTFHLLEEARKLWTKEGRLETSRFVHISTDEVYGSLTKDDDAFSEESSLLPNSPYSATKAASDHLVRAYWKTYGLQTLTTRCSNNFGPHQHEEKFIPKIIHNALNHQSIPVYGNGEQIRDWLYVLDHCRAIDAVFHRGQVGEIYNIGAQNERRNLDLVSLICHILNEMKPDKELKDYKKLITFVEDRPGHDFRYAMNADKLKSELNWKPDYPFEYALKSTVRRYIKMMEEKE</sequence>
<dbReference type="EMBL" id="RCVZ01000003">
    <property type="protein sequence ID" value="RLQ96780.1"/>
    <property type="molecule type" value="Genomic_DNA"/>
</dbReference>
<evidence type="ECO:0000259" key="9">
    <source>
        <dbReference type="Pfam" id="PF16363"/>
    </source>
</evidence>
<dbReference type="CDD" id="cd05246">
    <property type="entry name" value="dTDP_GD_SDR_e"/>
    <property type="match status" value="1"/>
</dbReference>
<dbReference type="InterPro" id="IPR005888">
    <property type="entry name" value="dTDP_Gluc_deHydtase"/>
</dbReference>
<dbReference type="EC" id="4.2.1.46" evidence="4 8"/>
<organism evidence="10 11">
    <name type="scientific">Falsibacillus albus</name>
    <dbReference type="NCBI Taxonomy" id="2478915"/>
    <lineage>
        <taxon>Bacteria</taxon>
        <taxon>Bacillati</taxon>
        <taxon>Bacillota</taxon>
        <taxon>Bacilli</taxon>
        <taxon>Bacillales</taxon>
        <taxon>Bacillaceae</taxon>
        <taxon>Falsibacillus</taxon>
    </lineage>
</organism>
<dbReference type="Gene3D" id="3.90.25.10">
    <property type="entry name" value="UDP-galactose 4-epimerase, domain 1"/>
    <property type="match status" value="1"/>
</dbReference>
<dbReference type="NCBIfam" id="TIGR01181">
    <property type="entry name" value="dTDP_gluc_dehyt"/>
    <property type="match status" value="1"/>
</dbReference>
<keyword evidence="7 8" id="KW-0456">Lyase</keyword>
<dbReference type="FunFam" id="3.40.50.720:FF:000304">
    <property type="entry name" value="UDP-glucose 4,6-dehydratase"/>
    <property type="match status" value="1"/>
</dbReference>
<dbReference type="InterPro" id="IPR036291">
    <property type="entry name" value="NAD(P)-bd_dom_sf"/>
</dbReference>
<dbReference type="Proteomes" id="UP000276770">
    <property type="component" value="Unassembled WGS sequence"/>
</dbReference>
<comment type="similarity">
    <text evidence="3 8">Belongs to the NAD(P)-dependent epimerase/dehydratase family. dTDP-glucose dehydratase subfamily.</text>
</comment>
<evidence type="ECO:0000313" key="11">
    <source>
        <dbReference type="Proteomes" id="UP000276770"/>
    </source>
</evidence>
<dbReference type="SUPFAM" id="SSF51735">
    <property type="entry name" value="NAD(P)-binding Rossmann-fold domains"/>
    <property type="match status" value="1"/>
</dbReference>
<reference evidence="10 11" key="1">
    <citation type="submission" date="2018-10" db="EMBL/GenBank/DDBJ databases">
        <title>Falsibacillus sp. genome draft.</title>
        <authorList>
            <person name="Shi S."/>
        </authorList>
    </citation>
    <scope>NUCLEOTIDE SEQUENCE [LARGE SCALE GENOMIC DNA]</scope>
    <source>
        <strain evidence="10 11">GY 10110</strain>
    </source>
</reference>
<dbReference type="GO" id="GO:0008460">
    <property type="term" value="F:dTDP-glucose 4,6-dehydratase activity"/>
    <property type="evidence" value="ECO:0007669"/>
    <property type="project" value="UniProtKB-EC"/>
</dbReference>
<evidence type="ECO:0000256" key="5">
    <source>
        <dbReference type="ARBA" id="ARBA00016977"/>
    </source>
</evidence>
<proteinExistence type="inferred from homology"/>
<evidence type="ECO:0000313" key="10">
    <source>
        <dbReference type="EMBL" id="RLQ96780.1"/>
    </source>
</evidence>